<dbReference type="AlphaFoldDB" id="A0A6L9EBL0"/>
<dbReference type="InterPro" id="IPR032710">
    <property type="entry name" value="NTF2-like_dom_sf"/>
</dbReference>
<reference evidence="2 3" key="1">
    <citation type="submission" date="2020-01" db="EMBL/GenBank/DDBJ databases">
        <title>Bacteria diversity of Porities sp.</title>
        <authorList>
            <person name="Wang G."/>
        </authorList>
    </citation>
    <scope>NUCLEOTIDE SEQUENCE [LARGE SCALE GENOMIC DNA]</scope>
    <source>
        <strain evidence="2 3">R33</strain>
    </source>
</reference>
<keyword evidence="1" id="KW-0732">Signal</keyword>
<comment type="caution">
    <text evidence="2">The sequence shown here is derived from an EMBL/GenBank/DDBJ whole genome shotgun (WGS) entry which is preliminary data.</text>
</comment>
<organism evidence="2 3">
    <name type="scientific">Poritiphilus flavus</name>
    <dbReference type="NCBI Taxonomy" id="2697053"/>
    <lineage>
        <taxon>Bacteria</taxon>
        <taxon>Pseudomonadati</taxon>
        <taxon>Bacteroidota</taxon>
        <taxon>Flavobacteriia</taxon>
        <taxon>Flavobacteriales</taxon>
        <taxon>Flavobacteriaceae</taxon>
        <taxon>Poritiphilus</taxon>
    </lineage>
</organism>
<dbReference type="Proteomes" id="UP000475249">
    <property type="component" value="Unassembled WGS sequence"/>
</dbReference>
<dbReference type="Pfam" id="PF12893">
    <property type="entry name" value="Lumazine_bd_2"/>
    <property type="match status" value="1"/>
</dbReference>
<evidence type="ECO:0000313" key="3">
    <source>
        <dbReference type="Proteomes" id="UP000475249"/>
    </source>
</evidence>
<dbReference type="RefSeq" id="WP_161435162.1">
    <property type="nucleotide sequence ID" value="NZ_WXYO01000003.1"/>
</dbReference>
<dbReference type="InterPro" id="IPR039437">
    <property type="entry name" value="FrzH/put_lumazine-bd"/>
</dbReference>
<feature type="signal peptide" evidence="1">
    <location>
        <begin position="1"/>
        <end position="20"/>
    </location>
</feature>
<protein>
    <submittedName>
        <fullName evidence="2">Nuclear transport factor 2 family protein</fullName>
    </submittedName>
</protein>
<dbReference type="EMBL" id="WXYO01000003">
    <property type="protein sequence ID" value="NAS12137.1"/>
    <property type="molecule type" value="Genomic_DNA"/>
</dbReference>
<evidence type="ECO:0000256" key="1">
    <source>
        <dbReference type="SAM" id="SignalP"/>
    </source>
</evidence>
<proteinExistence type="predicted"/>
<name>A0A6L9EBL0_9FLAO</name>
<feature type="chain" id="PRO_5026677560" evidence="1">
    <location>
        <begin position="21"/>
        <end position="140"/>
    </location>
</feature>
<keyword evidence="3" id="KW-1185">Reference proteome</keyword>
<accession>A0A6L9EBL0</accession>
<evidence type="ECO:0000313" key="2">
    <source>
        <dbReference type="EMBL" id="NAS12137.1"/>
    </source>
</evidence>
<dbReference type="SUPFAM" id="SSF54427">
    <property type="entry name" value="NTF2-like"/>
    <property type="match status" value="1"/>
</dbReference>
<gene>
    <name evidence="2" type="ORF">GTQ38_09005</name>
</gene>
<sequence length="140" mass="15952">MKHIFLTLAVVLLTANLATAQDTDREQIETTLNYYLEGGTNNDFETLKKAFHETATMKFMAKDGYKEVNALEFFGSRMKPGPAQDRTTKIESIDLMGNAAHAKLVIDYPSFSFIDYMNLLKVDGEWKIVGKIFYRKQKAL</sequence>
<dbReference type="Gene3D" id="3.10.450.50">
    <property type="match status" value="1"/>
</dbReference>